<evidence type="ECO:0008006" key="10">
    <source>
        <dbReference type="Google" id="ProtNLM"/>
    </source>
</evidence>
<organism evidence="8 9">
    <name type="scientific">Porites lobata</name>
    <dbReference type="NCBI Taxonomy" id="104759"/>
    <lineage>
        <taxon>Eukaryota</taxon>
        <taxon>Metazoa</taxon>
        <taxon>Cnidaria</taxon>
        <taxon>Anthozoa</taxon>
        <taxon>Hexacorallia</taxon>
        <taxon>Scleractinia</taxon>
        <taxon>Fungiina</taxon>
        <taxon>Poritidae</taxon>
        <taxon>Porites</taxon>
    </lineage>
</organism>
<dbReference type="InterPro" id="IPR000421">
    <property type="entry name" value="FA58C"/>
</dbReference>
<dbReference type="InterPro" id="IPR024731">
    <property type="entry name" value="NELL2-like_EGF"/>
</dbReference>
<dbReference type="CDD" id="cd00057">
    <property type="entry name" value="FA58C"/>
    <property type="match status" value="1"/>
</dbReference>
<dbReference type="InterPro" id="IPR000742">
    <property type="entry name" value="EGF"/>
</dbReference>
<evidence type="ECO:0000259" key="6">
    <source>
        <dbReference type="PROSITE" id="PS50022"/>
    </source>
</evidence>
<dbReference type="SMART" id="SM00231">
    <property type="entry name" value="FA58C"/>
    <property type="match status" value="1"/>
</dbReference>
<dbReference type="Pfam" id="PF07645">
    <property type="entry name" value="EGF_CA"/>
    <property type="match status" value="1"/>
</dbReference>
<evidence type="ECO:0000313" key="9">
    <source>
        <dbReference type="Proteomes" id="UP001159405"/>
    </source>
</evidence>
<comment type="caution">
    <text evidence="8">The sequence shown here is derived from an EMBL/GenBank/DDBJ whole genome shotgun (WGS) entry which is preliminary data.</text>
</comment>
<gene>
    <name evidence="8" type="ORF">PLOB_00045285</name>
</gene>
<dbReference type="PROSITE" id="PS01187">
    <property type="entry name" value="EGF_CA"/>
    <property type="match status" value="1"/>
</dbReference>
<keyword evidence="2" id="KW-0732">Signal</keyword>
<evidence type="ECO:0000256" key="1">
    <source>
        <dbReference type="ARBA" id="ARBA00022536"/>
    </source>
</evidence>
<dbReference type="PANTHER" id="PTHR24543:SF325">
    <property type="entry name" value="F5_8 TYPE C DOMAIN-CONTAINING PROTEIN"/>
    <property type="match status" value="1"/>
</dbReference>
<keyword evidence="9" id="KW-1185">Reference proteome</keyword>
<dbReference type="Gene3D" id="2.60.120.260">
    <property type="entry name" value="Galactose-binding domain-like"/>
    <property type="match status" value="1"/>
</dbReference>
<dbReference type="Pfam" id="PF12947">
    <property type="entry name" value="EGF_3"/>
    <property type="match status" value="1"/>
</dbReference>
<dbReference type="PROSITE" id="PS50026">
    <property type="entry name" value="EGF_3"/>
    <property type="match status" value="1"/>
</dbReference>
<dbReference type="PANTHER" id="PTHR24543">
    <property type="entry name" value="MULTICOPPER OXIDASE-RELATED"/>
    <property type="match status" value="1"/>
</dbReference>
<dbReference type="PROSITE" id="PS00010">
    <property type="entry name" value="ASX_HYDROXYL"/>
    <property type="match status" value="1"/>
</dbReference>
<dbReference type="SUPFAM" id="SSF57196">
    <property type="entry name" value="EGF/Laminin"/>
    <property type="match status" value="2"/>
</dbReference>
<feature type="domain" description="F5/8 type C" evidence="6">
    <location>
        <begin position="199"/>
        <end position="357"/>
    </location>
</feature>
<dbReference type="EMBL" id="CALNXK010000079">
    <property type="protein sequence ID" value="CAH3146776.1"/>
    <property type="molecule type" value="Genomic_DNA"/>
</dbReference>
<evidence type="ECO:0000256" key="4">
    <source>
        <dbReference type="ARBA" id="ARBA00023157"/>
    </source>
</evidence>
<dbReference type="PROSITE" id="PS50022">
    <property type="entry name" value="FA58C_3"/>
    <property type="match status" value="1"/>
</dbReference>
<reference evidence="8 9" key="1">
    <citation type="submission" date="2022-05" db="EMBL/GenBank/DDBJ databases">
        <authorList>
            <consortium name="Genoscope - CEA"/>
            <person name="William W."/>
        </authorList>
    </citation>
    <scope>NUCLEOTIDE SEQUENCE [LARGE SCALE GENOMIC DNA]</scope>
</reference>
<feature type="domain" description="EGF-like" evidence="7">
    <location>
        <begin position="155"/>
        <end position="200"/>
    </location>
</feature>
<feature type="disulfide bond" evidence="5">
    <location>
        <begin position="167"/>
        <end position="184"/>
    </location>
</feature>
<evidence type="ECO:0000256" key="3">
    <source>
        <dbReference type="ARBA" id="ARBA00022737"/>
    </source>
</evidence>
<proteinExistence type="predicted"/>
<dbReference type="InterPro" id="IPR018097">
    <property type="entry name" value="EGF_Ca-bd_CS"/>
</dbReference>
<keyword evidence="1 5" id="KW-0245">EGF-like domain</keyword>
<dbReference type="Proteomes" id="UP001159405">
    <property type="component" value="Unassembled WGS sequence"/>
</dbReference>
<evidence type="ECO:0000313" key="8">
    <source>
        <dbReference type="EMBL" id="CAH3146776.1"/>
    </source>
</evidence>
<dbReference type="InterPro" id="IPR049883">
    <property type="entry name" value="NOTCH1_EGF-like"/>
</dbReference>
<dbReference type="InterPro" id="IPR001881">
    <property type="entry name" value="EGF-like_Ca-bd_dom"/>
</dbReference>
<dbReference type="PROSITE" id="PS01286">
    <property type="entry name" value="FA58C_2"/>
    <property type="match status" value="1"/>
</dbReference>
<dbReference type="SMART" id="SM00181">
    <property type="entry name" value="EGF"/>
    <property type="match status" value="3"/>
</dbReference>
<protein>
    <recommendedName>
        <fullName evidence="10">EGF-like repeat and discoidin I-like domain-containing protein 3</fullName>
    </recommendedName>
</protein>
<evidence type="ECO:0000256" key="5">
    <source>
        <dbReference type="PROSITE-ProRule" id="PRU00076"/>
    </source>
</evidence>
<dbReference type="SMART" id="SM00179">
    <property type="entry name" value="EGF_CA"/>
    <property type="match status" value="2"/>
</dbReference>
<dbReference type="Pfam" id="PF00754">
    <property type="entry name" value="F5_F8_type_C"/>
    <property type="match status" value="1"/>
</dbReference>
<dbReference type="PROSITE" id="PS01186">
    <property type="entry name" value="EGF_2"/>
    <property type="match status" value="1"/>
</dbReference>
<accession>A0ABN8PR64</accession>
<evidence type="ECO:0000259" key="7">
    <source>
        <dbReference type="PROSITE" id="PS50026"/>
    </source>
</evidence>
<dbReference type="InterPro" id="IPR008979">
    <property type="entry name" value="Galactose-bd-like_sf"/>
</dbReference>
<dbReference type="InterPro" id="IPR000152">
    <property type="entry name" value="EGF-type_Asp/Asn_hydroxyl_site"/>
</dbReference>
<keyword evidence="3" id="KW-0677">Repeat</keyword>
<evidence type="ECO:0000256" key="2">
    <source>
        <dbReference type="ARBA" id="ARBA00022729"/>
    </source>
</evidence>
<sequence>MADKRLPGHVIRTETVVNEGGCRVKCFLEPNCVSINVGPAVGGKRSCELNNDCKINGEPCPGENNLCQVGFTDKRYRCVCRDGYKHREHSTDQCEDIDECKEDLYDCQEANTETKSCPAQRPHRCPQNSECANEPGSFRCDCKNGFVKDGAACIDIDECQSNELQWCTHKSNLECINTPGSFRCECIPGFARHGKPWRCKECQDALGMENHTISDARISASSERTVSYRAFQGRLHLKNDGDIRGSWASARDDKNQWLQVDLGNPNTSVTGVATQGRDNHDWWVIKYKLQYSKLSTSMELHEYKEEYEDQSKEFDGNRDSDTVVRHNLTKPITASIIRFQPTEWHTHISMRVELYGCFTGNVCLPSFTVSPMCSVLSIK</sequence>
<dbReference type="CDD" id="cd00054">
    <property type="entry name" value="EGF_CA"/>
    <property type="match status" value="2"/>
</dbReference>
<dbReference type="SUPFAM" id="SSF49785">
    <property type="entry name" value="Galactose-binding domain-like"/>
    <property type="match status" value="1"/>
</dbReference>
<comment type="caution">
    <text evidence="5">Lacks conserved residue(s) required for the propagation of feature annotation.</text>
</comment>
<dbReference type="Gene3D" id="2.10.25.10">
    <property type="entry name" value="Laminin"/>
    <property type="match status" value="2"/>
</dbReference>
<name>A0ABN8PR64_9CNID</name>
<keyword evidence="4 5" id="KW-1015">Disulfide bond</keyword>